<feature type="compositionally biased region" description="Gly residues" evidence="1">
    <location>
        <begin position="46"/>
        <end position="60"/>
    </location>
</feature>
<accession>F0Y6E9</accession>
<sequence>MKGSNSPKSRRPPKSPTSGVSFGRGETPSSPSVRFRDETQASLEEPGGGLNIRSAGGGAPGALRSSLKKRASPKEAQLRPARRASVVAVDDQSSLPGVPDRAEEVRAWSPGVPVRFSGSDMKSLKKEPVPDLAREKPAAERFATTANMANLIKLGIGKFGSSSGSRRPSGVSEFAEEDEEEEEDDDSEELRKSTRRGSSFRGSKKKLSFSALARRSAARSSAREADRLRAESSIRDAERRTQVRNLEAVEALGVGAGDYRQDGDLAAYTPEALTRRQRLRHDADVLRLMGAFFDALSETFEKVEKHAGKFTVFLNKGKHEAEKRREEKAADAVAAATVREVLREDDSSAPAPAPDPLVAEGVARATSAGGYEELVPRETLFDFEVAMCKALFDPLDFDLAEVRRTVDDELRNDFGDAVTVGREAFYDSLFETVDVWAETCEAAEYASLLEDLHARVVEGLSLKTQERKDREALRALVAPALERERPTLGGALSESDVERPESKWGLSRDASLASTAAGALEEEDTHSAASRSFVRNSFEAGDAAPPRAGRGSDAATIASDLRASVVNVEMGFVPTAPPSERADLRGKLHGEAARRVRELGRLLELVRATQARFRGVVFRRFRRRWIRKLRRRPKARPPVRDSDTCPEDLKGLLSVRNVPKPLDPRAPPELAAAMSRVLVFAAMREALAAGGWARPLGWQMDVASGGDVADWALFDDATTLASSAAPAGAATAEACELLDGVLRRLGRRVDCRFDVLASWGLRVLADRRCPAIVERGDEPRLTYPCGVVGVGGVDVRHGYEFLATLAAAEHASTKQSYLFRGLTPFARAVLPKEFETAQRLGELSKPSTEGDSLGLFRGLEGTSVSSPQPSLELEDAILRTADDALAEARGALEGTVGDTAVRELFSHDPSAPRGVVVTFACCDDDDLAAGLVADVEGGLFAPARAAQESEIPNFKGSYLGHFPLAPASGLPPPSRGDRAALRRVARAPPDELLGRLADFLQTYREDRSVASAPVEGELSLPRAIRATARLNETLATSATSAKAAIEALGGLKARRDAEERKLRVYERRLHKAPPEVVVAHSPTPLVKLNELLDTSVDATFATFETRRVNWSEQLELGRVSPTSRTRLFREGGSKPGTAHSFDSEYRGSSAYSVSQYRLDTAPGEPTASPPSRRLDSPRARRPPRPRTKLEIALAVDPKLVEPVKTLSRVPTTPASPRGGVPGGTATAIVPDAGSDGETCSWCKLVGVQDVERTKLTYCRPCWRARRVCVNYCSRRCQADAWRAGHKVECASTSWSPAQHGKHDPVVRAYVARLTNDVMVRTLMWRREPSYAKRLYLNRVLPYLLTYDADVPRGWAPEPRLFRPELRTYVSRLTNEVACYLLMFRRERRVARVVAAKAEAWMETHKQSRSAPRAPRSDPPVTAAEAFSAKSVVMSPEDVAAWKAEAWFKTLKASKKEKQLASHKAFFAELSFGAAAAASTDALFPGLGEPAAPKTTPARSLAE</sequence>
<dbReference type="GeneID" id="20228237"/>
<evidence type="ECO:0000256" key="1">
    <source>
        <dbReference type="SAM" id="MobiDB-lite"/>
    </source>
</evidence>
<feature type="compositionally biased region" description="Basic and acidic residues" evidence="1">
    <location>
        <begin position="122"/>
        <end position="136"/>
    </location>
</feature>
<dbReference type="OrthoDB" id="57654at2759"/>
<dbReference type="Gene3D" id="2.170.270.10">
    <property type="entry name" value="SET domain"/>
    <property type="match status" value="1"/>
</dbReference>
<proteinExistence type="predicted"/>
<feature type="region of interest" description="Disordered" evidence="1">
    <location>
        <begin position="156"/>
        <end position="201"/>
    </location>
</feature>
<evidence type="ECO:0000313" key="2">
    <source>
        <dbReference type="EMBL" id="EGB08980.1"/>
    </source>
</evidence>
<dbReference type="EMBL" id="GL833126">
    <property type="protein sequence ID" value="EGB08980.1"/>
    <property type="molecule type" value="Genomic_DNA"/>
</dbReference>
<dbReference type="KEGG" id="aaf:AURANDRAFT_71471"/>
<evidence type="ECO:0008006" key="4">
    <source>
        <dbReference type="Google" id="ProtNLM"/>
    </source>
</evidence>
<dbReference type="Gene3D" id="1.10.220.160">
    <property type="match status" value="1"/>
</dbReference>
<feature type="compositionally biased region" description="Low complexity" evidence="1">
    <location>
        <begin position="156"/>
        <end position="172"/>
    </location>
</feature>
<gene>
    <name evidence="2" type="ORF">AURANDRAFT_71471</name>
</gene>
<evidence type="ECO:0000313" key="3">
    <source>
        <dbReference type="Proteomes" id="UP000002729"/>
    </source>
</evidence>
<feature type="compositionally biased region" description="Acidic residues" evidence="1">
    <location>
        <begin position="174"/>
        <end position="188"/>
    </location>
</feature>
<feature type="region of interest" description="Disordered" evidence="1">
    <location>
        <begin position="1"/>
        <end position="136"/>
    </location>
</feature>
<name>F0Y6E9_AURAN</name>
<dbReference type="RefSeq" id="XP_009036109.1">
    <property type="nucleotide sequence ID" value="XM_009037861.1"/>
</dbReference>
<feature type="region of interest" description="Disordered" evidence="1">
    <location>
        <begin position="1125"/>
        <end position="1145"/>
    </location>
</feature>
<dbReference type="InterPro" id="IPR046341">
    <property type="entry name" value="SET_dom_sf"/>
</dbReference>
<keyword evidence="3" id="KW-1185">Reference proteome</keyword>
<dbReference type="InParanoid" id="F0Y6E9"/>
<organism evidence="3">
    <name type="scientific">Aureococcus anophagefferens</name>
    <name type="common">Harmful bloom alga</name>
    <dbReference type="NCBI Taxonomy" id="44056"/>
    <lineage>
        <taxon>Eukaryota</taxon>
        <taxon>Sar</taxon>
        <taxon>Stramenopiles</taxon>
        <taxon>Ochrophyta</taxon>
        <taxon>Pelagophyceae</taxon>
        <taxon>Pelagomonadales</taxon>
        <taxon>Pelagomonadaceae</taxon>
        <taxon>Aureococcus</taxon>
    </lineage>
</organism>
<dbReference type="Proteomes" id="UP000002729">
    <property type="component" value="Unassembled WGS sequence"/>
</dbReference>
<reference evidence="2 3" key="1">
    <citation type="journal article" date="2011" name="Proc. Natl. Acad. Sci. U.S.A.">
        <title>Niche of harmful alga Aureococcus anophagefferens revealed through ecogenomics.</title>
        <authorList>
            <person name="Gobler C.J."/>
            <person name="Berry D.L."/>
            <person name="Dyhrman S.T."/>
            <person name="Wilhelm S.W."/>
            <person name="Salamov A."/>
            <person name="Lobanov A.V."/>
            <person name="Zhang Y."/>
            <person name="Collier J.L."/>
            <person name="Wurch L.L."/>
            <person name="Kustka A.B."/>
            <person name="Dill B.D."/>
            <person name="Shah M."/>
            <person name="VerBerkmoes N.C."/>
            <person name="Kuo A."/>
            <person name="Terry A."/>
            <person name="Pangilinan J."/>
            <person name="Lindquist E.A."/>
            <person name="Lucas S."/>
            <person name="Paulsen I.T."/>
            <person name="Hattenrath-Lehmann T.K."/>
            <person name="Talmage S.C."/>
            <person name="Walker E.A."/>
            <person name="Koch F."/>
            <person name="Burson A.M."/>
            <person name="Marcoval M.A."/>
            <person name="Tang Y.Z."/>
            <person name="Lecleir G.R."/>
            <person name="Coyne K.J."/>
            <person name="Berg G.M."/>
            <person name="Bertrand E.M."/>
            <person name="Saito M.A."/>
            <person name="Gladyshev V.N."/>
            <person name="Grigoriev I.V."/>
        </authorList>
    </citation>
    <scope>NUCLEOTIDE SEQUENCE [LARGE SCALE GENOMIC DNA]</scope>
    <source>
        <strain evidence="3">CCMP 1984</strain>
    </source>
</reference>
<protein>
    <recommendedName>
        <fullName evidence="4">MYND-type domain-containing protein</fullName>
    </recommendedName>
</protein>
<dbReference type="Gene3D" id="6.10.140.2220">
    <property type="match status" value="1"/>
</dbReference>
<feature type="region of interest" description="Disordered" evidence="1">
    <location>
        <begin position="1159"/>
        <end position="1187"/>
    </location>
</feature>